<proteinExistence type="predicted"/>
<organism evidence="1 2">
    <name type="scientific">Epilithonimonas pallida</name>
    <dbReference type="NCBI Taxonomy" id="373671"/>
    <lineage>
        <taxon>Bacteria</taxon>
        <taxon>Pseudomonadati</taxon>
        <taxon>Bacteroidota</taxon>
        <taxon>Flavobacteriia</taxon>
        <taxon>Flavobacteriales</taxon>
        <taxon>Weeksellaceae</taxon>
        <taxon>Chryseobacterium group</taxon>
        <taxon>Epilithonimonas</taxon>
    </lineage>
</organism>
<comment type="caution">
    <text evidence="1">The sequence shown here is derived from an EMBL/GenBank/DDBJ whole genome shotgun (WGS) entry which is preliminary data.</text>
</comment>
<protein>
    <submittedName>
        <fullName evidence="1">Uncharacterized protein</fullName>
    </submittedName>
</protein>
<keyword evidence="2" id="KW-1185">Reference proteome</keyword>
<reference evidence="1 2" key="1">
    <citation type="submission" date="2017-05" db="EMBL/GenBank/DDBJ databases">
        <authorList>
            <person name="Varghese N."/>
            <person name="Submissions S."/>
        </authorList>
    </citation>
    <scope>NUCLEOTIDE SEQUENCE [LARGE SCALE GENOMIC DNA]</scope>
    <source>
        <strain evidence="1 2">DSM 18015</strain>
    </source>
</reference>
<evidence type="ECO:0000313" key="1">
    <source>
        <dbReference type="EMBL" id="SMP97455.1"/>
    </source>
</evidence>
<gene>
    <name evidence="1" type="ORF">SAMN05421679_11335</name>
</gene>
<dbReference type="EMBL" id="FXUO01000013">
    <property type="protein sequence ID" value="SMP97455.1"/>
    <property type="molecule type" value="Genomic_DNA"/>
</dbReference>
<evidence type="ECO:0000313" key="2">
    <source>
        <dbReference type="Proteomes" id="UP001158050"/>
    </source>
</evidence>
<accession>A0ABY1R6N4</accession>
<name>A0ABY1R6N4_9FLAO</name>
<sequence>MSIVIVVLLLMIFFGEKSFLKHTKYTIATITSDFHYRQTTKGAGTDFIFFLNNKKIKSGSSTGTFIKGDNYLIAFDSLHPNNNSIFQVNVTDSIYVYPKNGWKLKEIPFKVDTTALKRQLKKW</sequence>
<dbReference type="Proteomes" id="UP001158050">
    <property type="component" value="Unassembled WGS sequence"/>
</dbReference>